<protein>
    <submittedName>
        <fullName evidence="2">Uncharacterized protein</fullName>
    </submittedName>
</protein>
<comment type="caution">
    <text evidence="2">The sequence shown here is derived from an EMBL/GenBank/DDBJ whole genome shotgun (WGS) entry which is preliminary data.</text>
</comment>
<feature type="compositionally biased region" description="Basic and acidic residues" evidence="1">
    <location>
        <begin position="71"/>
        <end position="80"/>
    </location>
</feature>
<proteinExistence type="predicted"/>
<feature type="region of interest" description="Disordered" evidence="1">
    <location>
        <begin position="71"/>
        <end position="110"/>
    </location>
</feature>
<reference evidence="2 3" key="1">
    <citation type="journal article" date="2018" name="PLoS Genet.">
        <title>Population sequencing reveals clonal diversity and ancestral inbreeding in the grapevine cultivar Chardonnay.</title>
        <authorList>
            <person name="Roach M.J."/>
            <person name="Johnson D.L."/>
            <person name="Bohlmann J."/>
            <person name="van Vuuren H.J."/>
            <person name="Jones S.J."/>
            <person name="Pretorius I.S."/>
            <person name="Schmidt S.A."/>
            <person name="Borneman A.R."/>
        </authorList>
    </citation>
    <scope>NUCLEOTIDE SEQUENCE [LARGE SCALE GENOMIC DNA]</scope>
    <source>
        <strain evidence="3">cv. Chardonnay</strain>
        <tissue evidence="2">Leaf</tissue>
    </source>
</reference>
<dbReference type="AlphaFoldDB" id="A0A438GMC4"/>
<evidence type="ECO:0000256" key="1">
    <source>
        <dbReference type="SAM" id="MobiDB-lite"/>
    </source>
</evidence>
<evidence type="ECO:0000313" key="2">
    <source>
        <dbReference type="EMBL" id="RVW73332.1"/>
    </source>
</evidence>
<name>A0A438GMC4_VITVI</name>
<evidence type="ECO:0000313" key="3">
    <source>
        <dbReference type="Proteomes" id="UP000288805"/>
    </source>
</evidence>
<accession>A0A438GMC4</accession>
<gene>
    <name evidence="2" type="ORF">CK203_057756</name>
</gene>
<sequence>MTRKSMITKNKARIKLQVKYNLDDIFIGESAVHLTSYLGVLARTMVPIRYQTWHVVPKQLKDKLWDSMRSSEKPIRRGEDAGPLVPIEPKNKTSKKGKKQKENEVEVKSKSEKAQDIKNFEALVGLMLSTSRVHPVDFPDDVFGESFKTFLMKEDMDLIISSKEVLSNCILYYIW</sequence>
<feature type="compositionally biased region" description="Basic and acidic residues" evidence="1">
    <location>
        <begin position="100"/>
        <end position="110"/>
    </location>
</feature>
<dbReference type="Proteomes" id="UP000288805">
    <property type="component" value="Unassembled WGS sequence"/>
</dbReference>
<dbReference type="EMBL" id="QGNW01000394">
    <property type="protein sequence ID" value="RVW73332.1"/>
    <property type="molecule type" value="Genomic_DNA"/>
</dbReference>
<organism evidence="2 3">
    <name type="scientific">Vitis vinifera</name>
    <name type="common">Grape</name>
    <dbReference type="NCBI Taxonomy" id="29760"/>
    <lineage>
        <taxon>Eukaryota</taxon>
        <taxon>Viridiplantae</taxon>
        <taxon>Streptophyta</taxon>
        <taxon>Embryophyta</taxon>
        <taxon>Tracheophyta</taxon>
        <taxon>Spermatophyta</taxon>
        <taxon>Magnoliopsida</taxon>
        <taxon>eudicotyledons</taxon>
        <taxon>Gunneridae</taxon>
        <taxon>Pentapetalae</taxon>
        <taxon>rosids</taxon>
        <taxon>Vitales</taxon>
        <taxon>Vitaceae</taxon>
        <taxon>Viteae</taxon>
        <taxon>Vitis</taxon>
    </lineage>
</organism>